<dbReference type="GO" id="GO:1990133">
    <property type="term" value="C:molybdopterin adenylyltransferase complex"/>
    <property type="evidence" value="ECO:0007669"/>
    <property type="project" value="TreeGrafter"/>
</dbReference>
<dbReference type="AlphaFoldDB" id="A0A381ZF10"/>
<dbReference type="InterPro" id="IPR016155">
    <property type="entry name" value="Mopterin_synth/thiamin_S_b"/>
</dbReference>
<organism evidence="2">
    <name type="scientific">marine metagenome</name>
    <dbReference type="NCBI Taxonomy" id="408172"/>
    <lineage>
        <taxon>unclassified sequences</taxon>
        <taxon>metagenomes</taxon>
        <taxon>ecological metagenomes</taxon>
    </lineage>
</organism>
<dbReference type="PANTHER" id="PTHR33359">
    <property type="entry name" value="MOLYBDOPTERIN SYNTHASE SULFUR CARRIER SUBUNIT"/>
    <property type="match status" value="1"/>
</dbReference>
<evidence type="ECO:0000313" key="2">
    <source>
        <dbReference type="EMBL" id="SVA87856.1"/>
    </source>
</evidence>
<dbReference type="GO" id="GO:0000166">
    <property type="term" value="F:nucleotide binding"/>
    <property type="evidence" value="ECO:0007669"/>
    <property type="project" value="UniProtKB-KW"/>
</dbReference>
<dbReference type="CDD" id="cd00754">
    <property type="entry name" value="Ubl_MoaD"/>
    <property type="match status" value="1"/>
</dbReference>
<dbReference type="InterPro" id="IPR044672">
    <property type="entry name" value="MOCS2A"/>
</dbReference>
<dbReference type="EMBL" id="UINC01021074">
    <property type="protein sequence ID" value="SVA87856.1"/>
    <property type="molecule type" value="Genomic_DNA"/>
</dbReference>
<dbReference type="Pfam" id="PF02597">
    <property type="entry name" value="ThiS"/>
    <property type="match status" value="1"/>
</dbReference>
<dbReference type="InterPro" id="IPR012675">
    <property type="entry name" value="Beta-grasp_dom_sf"/>
</dbReference>
<proteinExistence type="predicted"/>
<name>A0A381ZF10_9ZZZZ</name>
<protein>
    <recommendedName>
        <fullName evidence="3">Molybdopterin synthase sulfur carrier subunit</fullName>
    </recommendedName>
</protein>
<reference evidence="2" key="1">
    <citation type="submission" date="2018-05" db="EMBL/GenBank/DDBJ databases">
        <authorList>
            <person name="Lanie J.A."/>
            <person name="Ng W.-L."/>
            <person name="Kazmierczak K.M."/>
            <person name="Andrzejewski T.M."/>
            <person name="Davidsen T.M."/>
            <person name="Wayne K.J."/>
            <person name="Tettelin H."/>
            <person name="Glass J.I."/>
            <person name="Rusch D."/>
            <person name="Podicherti R."/>
            <person name="Tsui H.-C.T."/>
            <person name="Winkler M.E."/>
        </authorList>
    </citation>
    <scope>NUCLEOTIDE SEQUENCE</scope>
</reference>
<dbReference type="GO" id="GO:0006777">
    <property type="term" value="P:Mo-molybdopterin cofactor biosynthetic process"/>
    <property type="evidence" value="ECO:0007669"/>
    <property type="project" value="InterPro"/>
</dbReference>
<dbReference type="UniPathway" id="UPA00344"/>
<dbReference type="Gene3D" id="3.10.20.30">
    <property type="match status" value="1"/>
</dbReference>
<dbReference type="PANTHER" id="PTHR33359:SF1">
    <property type="entry name" value="MOLYBDOPTERIN SYNTHASE SULFUR CARRIER SUBUNIT"/>
    <property type="match status" value="1"/>
</dbReference>
<dbReference type="SUPFAM" id="SSF54285">
    <property type="entry name" value="MoaD/ThiS"/>
    <property type="match status" value="1"/>
</dbReference>
<dbReference type="NCBIfam" id="TIGR01682">
    <property type="entry name" value="moaD"/>
    <property type="match status" value="1"/>
</dbReference>
<keyword evidence="1" id="KW-0547">Nucleotide-binding</keyword>
<evidence type="ECO:0008006" key="3">
    <source>
        <dbReference type="Google" id="ProtNLM"/>
    </source>
</evidence>
<dbReference type="InterPro" id="IPR003749">
    <property type="entry name" value="ThiS/MoaD-like"/>
</dbReference>
<sequence>MTELIKIQILYFAVLKDKTGQNGETLSVKEKSTLASIYRQLQKKYDLPEQHRLKVAINDSFSTWDYRPNHGDTIVFIPPVTGG</sequence>
<evidence type="ECO:0000256" key="1">
    <source>
        <dbReference type="ARBA" id="ARBA00022741"/>
    </source>
</evidence>
<gene>
    <name evidence="2" type="ORF">METZ01_LOCUS140710</name>
</gene>
<accession>A0A381ZF10</accession>